<keyword evidence="5 8" id="KW-1133">Transmembrane helix</keyword>
<dbReference type="GO" id="GO:0005886">
    <property type="term" value="C:plasma membrane"/>
    <property type="evidence" value="ECO:0007669"/>
    <property type="project" value="UniProtKB-SubCell"/>
</dbReference>
<evidence type="ECO:0000256" key="1">
    <source>
        <dbReference type="ARBA" id="ARBA00004651"/>
    </source>
</evidence>
<feature type="binding site" evidence="7">
    <location>
        <position position="210"/>
    </location>
    <ligand>
        <name>Mg(2+)</name>
        <dbReference type="ChEBI" id="CHEBI:18420"/>
    </ligand>
</feature>
<dbReference type="GO" id="GO:0071555">
    <property type="term" value="P:cell wall organization"/>
    <property type="evidence" value="ECO:0007669"/>
    <property type="project" value="TreeGrafter"/>
</dbReference>
<evidence type="ECO:0000256" key="2">
    <source>
        <dbReference type="ARBA" id="ARBA00022475"/>
    </source>
</evidence>
<evidence type="ECO:0000256" key="8">
    <source>
        <dbReference type="SAM" id="Phobius"/>
    </source>
</evidence>
<keyword evidence="3 9" id="KW-0808">Transferase</keyword>
<feature type="transmembrane region" description="Helical" evidence="8">
    <location>
        <begin position="285"/>
        <end position="303"/>
    </location>
</feature>
<evidence type="ECO:0000313" key="9">
    <source>
        <dbReference type="EMBL" id="QIK36820.1"/>
    </source>
</evidence>
<keyword evidence="4 8" id="KW-0812">Transmembrane</keyword>
<feature type="transmembrane region" description="Helical" evidence="8">
    <location>
        <begin position="233"/>
        <end position="255"/>
    </location>
</feature>
<dbReference type="KEGG" id="cjap:GWK36_01075"/>
<keyword evidence="2" id="KW-1003">Cell membrane</keyword>
<accession>A0A6G7VA85</accession>
<dbReference type="CDD" id="cd06854">
    <property type="entry name" value="GT_WbpL_WbcO_like"/>
    <property type="match status" value="1"/>
</dbReference>
<keyword evidence="7" id="KW-0460">Magnesium</keyword>
<protein>
    <submittedName>
        <fullName evidence="9">Glycosyltransferase family 4 protein</fullName>
    </submittedName>
</protein>
<feature type="transmembrane region" description="Helical" evidence="8">
    <location>
        <begin position="206"/>
        <end position="227"/>
    </location>
</feature>
<feature type="transmembrane region" description="Helical" evidence="8">
    <location>
        <begin position="309"/>
        <end position="325"/>
    </location>
</feature>
<dbReference type="GO" id="GO:0046872">
    <property type="term" value="F:metal ion binding"/>
    <property type="evidence" value="ECO:0007669"/>
    <property type="project" value="UniProtKB-KW"/>
</dbReference>
<dbReference type="GO" id="GO:0044038">
    <property type="term" value="P:cell wall macromolecule biosynthetic process"/>
    <property type="evidence" value="ECO:0007669"/>
    <property type="project" value="TreeGrafter"/>
</dbReference>
<feature type="transmembrane region" description="Helical" evidence="8">
    <location>
        <begin position="48"/>
        <end position="65"/>
    </location>
</feature>
<dbReference type="EMBL" id="CP048029">
    <property type="protein sequence ID" value="QIK36820.1"/>
    <property type="molecule type" value="Genomic_DNA"/>
</dbReference>
<evidence type="ECO:0000256" key="4">
    <source>
        <dbReference type="ARBA" id="ARBA00022692"/>
    </source>
</evidence>
<keyword evidence="10" id="KW-1185">Reference proteome</keyword>
<dbReference type="GO" id="GO:0009103">
    <property type="term" value="P:lipopolysaccharide biosynthetic process"/>
    <property type="evidence" value="ECO:0007669"/>
    <property type="project" value="TreeGrafter"/>
</dbReference>
<dbReference type="RefSeq" id="WP_166269332.1">
    <property type="nucleotide sequence ID" value="NZ_CP048029.1"/>
</dbReference>
<sequence length="338" mass="36475">MPWALIAIALLAFGTSALLTQRLAQGLGPLDHPNERSLHQRPIPRSGGLGVLAGLAVCFLCAWLIGQADPGLAWIGAALCLVAAVSFADDLRPQSPLIRLLGQALGAGLVMAGGLIWDRLELPGLVWTFPTWFAWVLSLLLIVWMINLYNFMDGMDGLAGGMAIFGFLSLAWFGWQGGERAYSLVCLGIAAAAGGFLVHNLPPARIFLGDVGSSSLGLLAAASALWGAQLGLFPLWIAGLVFSPFILDATWTLLVRLARGERIWQAHRSHHYQRLVLAGWGQRKTLLHAYGLMAAVSACALAAPRLTVGEQWLLIWAWALIYWLIQRRVAHLERAAPG</sequence>
<feature type="transmembrane region" description="Helical" evidence="8">
    <location>
        <begin position="72"/>
        <end position="88"/>
    </location>
</feature>
<evidence type="ECO:0000313" key="10">
    <source>
        <dbReference type="Proteomes" id="UP000502699"/>
    </source>
</evidence>
<dbReference type="AlphaFoldDB" id="A0A6G7VA85"/>
<dbReference type="Pfam" id="PF00953">
    <property type="entry name" value="Glycos_transf_4"/>
    <property type="match status" value="1"/>
</dbReference>
<dbReference type="Proteomes" id="UP000502699">
    <property type="component" value="Chromosome"/>
</dbReference>
<dbReference type="PANTHER" id="PTHR22926">
    <property type="entry name" value="PHOSPHO-N-ACETYLMURAMOYL-PENTAPEPTIDE-TRANSFERASE"/>
    <property type="match status" value="1"/>
</dbReference>
<feature type="transmembrane region" description="Helical" evidence="8">
    <location>
        <begin position="181"/>
        <end position="199"/>
    </location>
</feature>
<gene>
    <name evidence="9" type="ORF">GWK36_01075</name>
</gene>
<name>A0A6G7VA85_9GAMM</name>
<evidence type="ECO:0000256" key="7">
    <source>
        <dbReference type="PIRSR" id="PIRSR600715-1"/>
    </source>
</evidence>
<evidence type="ECO:0000256" key="3">
    <source>
        <dbReference type="ARBA" id="ARBA00022679"/>
    </source>
</evidence>
<keyword evidence="7" id="KW-0479">Metal-binding</keyword>
<feature type="binding site" evidence="7">
    <location>
        <position position="150"/>
    </location>
    <ligand>
        <name>Mg(2+)</name>
        <dbReference type="ChEBI" id="CHEBI:18420"/>
    </ligand>
</feature>
<comment type="cofactor">
    <cofactor evidence="7">
        <name>Mg(2+)</name>
        <dbReference type="ChEBI" id="CHEBI:18420"/>
    </cofactor>
</comment>
<feature type="transmembrane region" description="Helical" evidence="8">
    <location>
        <begin position="158"/>
        <end position="175"/>
    </location>
</feature>
<dbReference type="InterPro" id="IPR000715">
    <property type="entry name" value="Glycosyl_transferase_4"/>
</dbReference>
<keyword evidence="6 8" id="KW-0472">Membrane</keyword>
<dbReference type="GO" id="GO:0016780">
    <property type="term" value="F:phosphotransferase activity, for other substituted phosphate groups"/>
    <property type="evidence" value="ECO:0007669"/>
    <property type="project" value="InterPro"/>
</dbReference>
<dbReference type="PANTHER" id="PTHR22926:SF3">
    <property type="entry name" value="UNDECAPRENYL-PHOSPHATE ALPHA-N-ACETYLGLUCOSAMINYL 1-PHOSPHATE TRANSFERASE"/>
    <property type="match status" value="1"/>
</dbReference>
<proteinExistence type="predicted"/>
<evidence type="ECO:0000256" key="6">
    <source>
        <dbReference type="ARBA" id="ARBA00023136"/>
    </source>
</evidence>
<feature type="transmembrane region" description="Helical" evidence="8">
    <location>
        <begin position="132"/>
        <end position="151"/>
    </location>
</feature>
<organism evidence="9 10">
    <name type="scientific">Caldichromatium japonicum</name>
    <dbReference type="NCBI Taxonomy" id="2699430"/>
    <lineage>
        <taxon>Bacteria</taxon>
        <taxon>Pseudomonadati</taxon>
        <taxon>Pseudomonadota</taxon>
        <taxon>Gammaproteobacteria</taxon>
        <taxon>Chromatiales</taxon>
        <taxon>Chromatiaceae</taxon>
        <taxon>Caldichromatium</taxon>
    </lineage>
</organism>
<evidence type="ECO:0000256" key="5">
    <source>
        <dbReference type="ARBA" id="ARBA00022989"/>
    </source>
</evidence>
<reference evidence="10" key="1">
    <citation type="submission" date="2020-01" db="EMBL/GenBank/DDBJ databases">
        <title>Caldichromatium gen. nov., sp. nov., a thermophilic purple sulfur bacterium member of the family Chromatiaceae isolated from Nakabusa hot spring, Japan.</title>
        <authorList>
            <person name="Saini M.K."/>
            <person name="Hanada S."/>
            <person name="Tank M."/>
        </authorList>
    </citation>
    <scope>NUCLEOTIDE SEQUENCE [LARGE SCALE GENOMIC DNA]</scope>
    <source>
        <strain evidence="10">No.7</strain>
    </source>
</reference>
<comment type="subcellular location">
    <subcellularLocation>
        <location evidence="1">Cell membrane</location>
        <topology evidence="1">Multi-pass membrane protein</topology>
    </subcellularLocation>
</comment>